<feature type="chain" id="PRO_5025338982" evidence="1">
    <location>
        <begin position="18"/>
        <end position="65"/>
    </location>
</feature>
<evidence type="ECO:0000313" key="2">
    <source>
        <dbReference type="Ensembl" id="ENSENLP00000009642.1"/>
    </source>
</evidence>
<sequence>AIIIVVFSSLFFVFGVCENEQQIDEPDGIPYTTEDIWYNLKMKTIKNVFNNFNSIQCHQSGVLAI</sequence>
<feature type="signal peptide" evidence="1">
    <location>
        <begin position="1"/>
        <end position="17"/>
    </location>
</feature>
<protein>
    <submittedName>
        <fullName evidence="2">Uncharacterized protein</fullName>
    </submittedName>
</protein>
<reference evidence="2" key="3">
    <citation type="submission" date="2025-09" db="UniProtKB">
        <authorList>
            <consortium name="Ensembl"/>
        </authorList>
    </citation>
    <scope>IDENTIFICATION</scope>
</reference>
<reference evidence="2" key="2">
    <citation type="submission" date="2025-08" db="UniProtKB">
        <authorList>
            <consortium name="Ensembl"/>
        </authorList>
    </citation>
    <scope>IDENTIFICATION</scope>
</reference>
<reference evidence="2" key="1">
    <citation type="submission" date="2021-04" db="EMBL/GenBank/DDBJ databases">
        <authorList>
            <consortium name="Wellcome Sanger Institute Data Sharing"/>
        </authorList>
    </citation>
    <scope>NUCLEOTIDE SEQUENCE [LARGE SCALE GENOMIC DNA]</scope>
</reference>
<evidence type="ECO:0000313" key="3">
    <source>
        <dbReference type="Proteomes" id="UP000472264"/>
    </source>
</evidence>
<dbReference type="Ensembl" id="ENSENLT00000010097.1">
    <property type="protein sequence ID" value="ENSENLP00000009642.1"/>
    <property type="gene ID" value="ENSENLG00000004651.1"/>
</dbReference>
<proteinExistence type="predicted"/>
<dbReference type="AlphaFoldDB" id="A0A665TRA2"/>
<evidence type="ECO:0000256" key="1">
    <source>
        <dbReference type="SAM" id="SignalP"/>
    </source>
</evidence>
<keyword evidence="3" id="KW-1185">Reference proteome</keyword>
<keyword evidence="1" id="KW-0732">Signal</keyword>
<accession>A0A665TRA2</accession>
<dbReference type="InParanoid" id="A0A665TRA2"/>
<dbReference type="Proteomes" id="UP000472264">
    <property type="component" value="Chromosome 15"/>
</dbReference>
<organism evidence="2 3">
    <name type="scientific">Echeneis naucrates</name>
    <name type="common">Live sharksucker</name>
    <dbReference type="NCBI Taxonomy" id="173247"/>
    <lineage>
        <taxon>Eukaryota</taxon>
        <taxon>Metazoa</taxon>
        <taxon>Chordata</taxon>
        <taxon>Craniata</taxon>
        <taxon>Vertebrata</taxon>
        <taxon>Euteleostomi</taxon>
        <taxon>Actinopterygii</taxon>
        <taxon>Neopterygii</taxon>
        <taxon>Teleostei</taxon>
        <taxon>Neoteleostei</taxon>
        <taxon>Acanthomorphata</taxon>
        <taxon>Carangaria</taxon>
        <taxon>Carangiformes</taxon>
        <taxon>Echeneidae</taxon>
        <taxon>Echeneis</taxon>
    </lineage>
</organism>
<name>A0A665TRA2_ECHNA</name>